<organism evidence="1 2">
    <name type="scientific">Bacillus rhizoplanae</name>
    <dbReference type="NCBI Taxonomy" id="2880966"/>
    <lineage>
        <taxon>Bacteria</taxon>
        <taxon>Bacillati</taxon>
        <taxon>Bacillota</taxon>
        <taxon>Bacilli</taxon>
        <taxon>Bacillales</taxon>
        <taxon>Bacillaceae</taxon>
        <taxon>Bacillus</taxon>
    </lineage>
</organism>
<sequence length="112" mass="13440">MDVVKRLEQAEYYVSLLFNMIDEQKCPFYSLIIKKKVMRRDVDRLLVLCEEMNEQYIIEKQEGLLLFDELLTKFEKALPRSLEGKETAEALERQGLFQPLMREFIRMMALKE</sequence>
<evidence type="ECO:0008006" key="3">
    <source>
        <dbReference type="Google" id="ProtNLM"/>
    </source>
</evidence>
<comment type="caution">
    <text evidence="1">The sequence shown here is derived from an EMBL/GenBank/DDBJ whole genome shotgun (WGS) entry which is preliminary data.</text>
</comment>
<keyword evidence="2" id="KW-1185">Reference proteome</keyword>
<gene>
    <name evidence="1" type="primary">yhaI_2</name>
    <name evidence="1" type="ORF">BACCIP111899_02139</name>
</gene>
<dbReference type="InterPro" id="IPR035945">
    <property type="entry name" value="YhaI-like_sf"/>
</dbReference>
<evidence type="ECO:0000313" key="2">
    <source>
        <dbReference type="Proteomes" id="UP000789423"/>
    </source>
</evidence>
<name>A0ABM8YB06_9BACI</name>
<reference evidence="1 2" key="1">
    <citation type="submission" date="2021-10" db="EMBL/GenBank/DDBJ databases">
        <authorList>
            <person name="Criscuolo A."/>
        </authorList>
    </citation>
    <scope>NUCLEOTIDE SEQUENCE [LARGE SCALE GENOMIC DNA]</scope>
    <source>
        <strain evidence="2">CIP 111899</strain>
    </source>
</reference>
<dbReference type="Pfam" id="PF08963">
    <property type="entry name" value="DUF1878"/>
    <property type="match status" value="1"/>
</dbReference>
<accession>A0ABM8YB06</accession>
<dbReference type="RefSeq" id="WP_230575063.1">
    <property type="nucleotide sequence ID" value="NZ_CAKJTI010000008.1"/>
</dbReference>
<evidence type="ECO:0000313" key="1">
    <source>
        <dbReference type="EMBL" id="CAG9612961.1"/>
    </source>
</evidence>
<dbReference type="InterPro" id="IPR015058">
    <property type="entry name" value="DUF1878"/>
</dbReference>
<dbReference type="Gene3D" id="1.10.3750.10">
    <property type="entry name" value="YhaI-like"/>
    <property type="match status" value="1"/>
</dbReference>
<dbReference type="EMBL" id="CAKJTI010000008">
    <property type="protein sequence ID" value="CAG9612961.1"/>
    <property type="molecule type" value="Genomic_DNA"/>
</dbReference>
<dbReference type="SUPFAM" id="SSF109915">
    <property type="entry name" value="Hypothetical protein YhaI"/>
    <property type="match status" value="1"/>
</dbReference>
<protein>
    <recommendedName>
        <fullName evidence="3">DUF1878 family protein</fullName>
    </recommendedName>
</protein>
<proteinExistence type="predicted"/>
<dbReference type="Proteomes" id="UP000789423">
    <property type="component" value="Unassembled WGS sequence"/>
</dbReference>